<reference evidence="2" key="1">
    <citation type="journal article" date="2013" name="Mol. Plant Microbe Interact.">
        <title>Global aspects of pacC regulation of pathogenicity genes in Colletotrichum gloeosporioides as revealed by transcriptome analysis.</title>
        <authorList>
            <person name="Alkan N."/>
            <person name="Meng X."/>
            <person name="Friedlander G."/>
            <person name="Reuveni E."/>
            <person name="Sukno S."/>
            <person name="Sherman A."/>
            <person name="Thon M."/>
            <person name="Fluhr R."/>
            <person name="Prusky D."/>
        </authorList>
    </citation>
    <scope>NUCLEOTIDE SEQUENCE [LARGE SCALE GENOMIC DNA]</scope>
    <source>
        <strain evidence="2">Cg-14</strain>
    </source>
</reference>
<evidence type="ECO:0000313" key="2">
    <source>
        <dbReference type="Proteomes" id="UP000015530"/>
    </source>
</evidence>
<dbReference type="HOGENOM" id="CLU_2346547_0_0_1"/>
<organism evidence="1 2">
    <name type="scientific">Colletotrichum gloeosporioides (strain Cg-14)</name>
    <name type="common">Anthracnose fungus</name>
    <name type="synonym">Glomerella cingulata</name>
    <dbReference type="NCBI Taxonomy" id="1237896"/>
    <lineage>
        <taxon>Eukaryota</taxon>
        <taxon>Fungi</taxon>
        <taxon>Dikarya</taxon>
        <taxon>Ascomycota</taxon>
        <taxon>Pezizomycotina</taxon>
        <taxon>Sordariomycetes</taxon>
        <taxon>Hypocreomycetidae</taxon>
        <taxon>Glomerellales</taxon>
        <taxon>Glomerellaceae</taxon>
        <taxon>Colletotrichum</taxon>
        <taxon>Colletotrichum gloeosporioides species complex</taxon>
    </lineage>
</organism>
<evidence type="ECO:0000313" key="1">
    <source>
        <dbReference type="EMBL" id="EQB44884.1"/>
    </source>
</evidence>
<dbReference type="EMBL" id="AMYD01003869">
    <property type="protein sequence ID" value="EQB44884.1"/>
    <property type="molecule type" value="Genomic_DNA"/>
</dbReference>
<accession>T0JZ77</accession>
<comment type="caution">
    <text evidence="1">The sequence shown here is derived from an EMBL/GenBank/DDBJ whole genome shotgun (WGS) entry which is preliminary data.</text>
</comment>
<sequence>MVSVVSQCLWRMWDTGGVLGCMTLLQVRGNLKPRPLTEDAGASEGEKVKIPQPAVKFFPDAAVQHAVGAMLDRIGPGMFVGTPRRACEVFERVKQSL</sequence>
<dbReference type="Proteomes" id="UP000015530">
    <property type="component" value="Unassembled WGS sequence"/>
</dbReference>
<protein>
    <submittedName>
        <fullName evidence="1">Uncharacterized protein</fullName>
    </submittedName>
</protein>
<dbReference type="AlphaFoldDB" id="T0JZ77"/>
<gene>
    <name evidence="1" type="ORF">CGLO_16318</name>
</gene>
<proteinExistence type="predicted"/>
<name>T0JZ77_COLGC</name>